<dbReference type="OrthoDB" id="5982228at2759"/>
<evidence type="ECO:0008006" key="9">
    <source>
        <dbReference type="Google" id="ProtNLM"/>
    </source>
</evidence>
<feature type="transmembrane region" description="Helical" evidence="6">
    <location>
        <begin position="69"/>
        <end position="89"/>
    </location>
</feature>
<feature type="transmembrane region" description="Helical" evidence="6">
    <location>
        <begin position="223"/>
        <end position="244"/>
    </location>
</feature>
<feature type="compositionally biased region" description="Polar residues" evidence="5">
    <location>
        <begin position="1"/>
        <end position="22"/>
    </location>
</feature>
<feature type="transmembrane region" description="Helical" evidence="6">
    <location>
        <begin position="101"/>
        <end position="125"/>
    </location>
</feature>
<feature type="transmembrane region" description="Helical" evidence="6">
    <location>
        <begin position="461"/>
        <end position="478"/>
    </location>
</feature>
<gene>
    <name evidence="7" type="ORF">HYALB_00009694</name>
</gene>
<dbReference type="PANTHER" id="PTHR11785">
    <property type="entry name" value="AMINO ACID TRANSPORTER"/>
    <property type="match status" value="1"/>
</dbReference>
<organism evidence="7 8">
    <name type="scientific">Hymenoscyphus albidus</name>
    <dbReference type="NCBI Taxonomy" id="595503"/>
    <lineage>
        <taxon>Eukaryota</taxon>
        <taxon>Fungi</taxon>
        <taxon>Dikarya</taxon>
        <taxon>Ascomycota</taxon>
        <taxon>Pezizomycotina</taxon>
        <taxon>Leotiomycetes</taxon>
        <taxon>Helotiales</taxon>
        <taxon>Helotiaceae</taxon>
        <taxon>Hymenoscyphus</taxon>
    </lineage>
</organism>
<dbReference type="Gene3D" id="1.20.1740.10">
    <property type="entry name" value="Amino acid/polyamine transporter I"/>
    <property type="match status" value="1"/>
</dbReference>
<dbReference type="InterPro" id="IPR050598">
    <property type="entry name" value="AminoAcid_Transporter"/>
</dbReference>
<reference evidence="7" key="1">
    <citation type="submission" date="2021-07" db="EMBL/GenBank/DDBJ databases">
        <authorList>
            <person name="Durling M."/>
        </authorList>
    </citation>
    <scope>NUCLEOTIDE SEQUENCE</scope>
</reference>
<evidence type="ECO:0000256" key="4">
    <source>
        <dbReference type="ARBA" id="ARBA00023136"/>
    </source>
</evidence>
<feature type="transmembrane region" description="Helical" evidence="6">
    <location>
        <begin position="498"/>
        <end position="517"/>
    </location>
</feature>
<dbReference type="InterPro" id="IPR002293">
    <property type="entry name" value="AA/rel_permease1"/>
</dbReference>
<feature type="transmembrane region" description="Helical" evidence="6">
    <location>
        <begin position="297"/>
        <end position="320"/>
    </location>
</feature>
<name>A0A9N9LGF5_9HELO</name>
<dbReference type="EMBL" id="CAJVRM010000037">
    <property type="protein sequence ID" value="CAG8972146.1"/>
    <property type="molecule type" value="Genomic_DNA"/>
</dbReference>
<proteinExistence type="predicted"/>
<evidence type="ECO:0000256" key="6">
    <source>
        <dbReference type="SAM" id="Phobius"/>
    </source>
</evidence>
<keyword evidence="4 6" id="KW-0472">Membrane</keyword>
<dbReference type="PANTHER" id="PTHR11785:SF382">
    <property type="entry name" value="LOW-AFFINITY METHIONINE PERMEASE"/>
    <property type="match status" value="1"/>
</dbReference>
<dbReference type="AlphaFoldDB" id="A0A9N9LGF5"/>
<feature type="transmembrane region" description="Helical" evidence="6">
    <location>
        <begin position="192"/>
        <end position="211"/>
    </location>
</feature>
<evidence type="ECO:0000256" key="5">
    <source>
        <dbReference type="SAM" id="MobiDB-lite"/>
    </source>
</evidence>
<keyword evidence="2 6" id="KW-0812">Transmembrane</keyword>
<evidence type="ECO:0000313" key="8">
    <source>
        <dbReference type="Proteomes" id="UP000701801"/>
    </source>
</evidence>
<keyword evidence="8" id="KW-1185">Reference proteome</keyword>
<feature type="transmembrane region" description="Helical" evidence="6">
    <location>
        <begin position="146"/>
        <end position="172"/>
    </location>
</feature>
<feature type="transmembrane region" description="Helical" evidence="6">
    <location>
        <begin position="396"/>
        <end position="415"/>
    </location>
</feature>
<dbReference type="Pfam" id="PF13520">
    <property type="entry name" value="AA_permease_2"/>
    <property type="match status" value="1"/>
</dbReference>
<evidence type="ECO:0000256" key="2">
    <source>
        <dbReference type="ARBA" id="ARBA00022692"/>
    </source>
</evidence>
<evidence type="ECO:0000256" key="1">
    <source>
        <dbReference type="ARBA" id="ARBA00004141"/>
    </source>
</evidence>
<dbReference type="GO" id="GO:0016020">
    <property type="term" value="C:membrane"/>
    <property type="evidence" value="ECO:0007669"/>
    <property type="project" value="UniProtKB-SubCell"/>
</dbReference>
<dbReference type="GO" id="GO:0015179">
    <property type="term" value="F:L-amino acid transmembrane transporter activity"/>
    <property type="evidence" value="ECO:0007669"/>
    <property type="project" value="TreeGrafter"/>
</dbReference>
<evidence type="ECO:0000313" key="7">
    <source>
        <dbReference type="EMBL" id="CAG8972146.1"/>
    </source>
</evidence>
<comment type="caution">
    <text evidence="7">The sequence shown here is derived from an EMBL/GenBank/DDBJ whole genome shotgun (WGS) entry which is preliminary data.</text>
</comment>
<dbReference type="Proteomes" id="UP000701801">
    <property type="component" value="Unassembled WGS sequence"/>
</dbReference>
<feature type="region of interest" description="Disordered" evidence="5">
    <location>
        <begin position="1"/>
        <end position="35"/>
    </location>
</feature>
<evidence type="ECO:0000256" key="3">
    <source>
        <dbReference type="ARBA" id="ARBA00022989"/>
    </source>
</evidence>
<sequence length="552" mass="59645">MAVTSRIKSLFQQNKNPQQNPHLESPNFEPKDSTPAINVAQQDGGVMEEPPQGELTFEEDTQGGMGRHLGLLSTTFLIIGRIIGTGIFSTPSSIVASVGSVGAALMLWTVGALVAFCGLFVWLEFGCMFPRSGGEKVYLEAVYRKPILLITIIFSTQAVLLGFTAAGCIIFAENILVAAGATVSEWKQRGIAIGVITFVTILHTWFPKAGVALMNVLSSGKIFILLFIVFTGFVVLGGGVKSVPDPRASFRDSFKGSVASSGPYATAMFKVLNSYSGWNNAAYVLNEVKRPVRTLKIAGPLGLGICAVLYLLANVAYFAVATPTEIAKSGTTVAAYFVGKVFGPIGRRIVSIFVALSALGNVLTVTFAQSRVNQELAKEGVLPWGKFWASSWPNGAPGAGLLLHFIPSFIVIVGVPRGDAYSFILDVEGYPTSIMNTLVVVGLLLYRYLPAYKLGSPARPFKCPLAIALFFLAAQVFLLVDPFIKPPNGKGDNSLPYWLYPIVGIAVLLAGVAYWFLWRVVRPWLGGFRWVERREVLKDGTVVRGWEKGRSE</sequence>
<dbReference type="FunFam" id="1.20.1740.10:FF:000025">
    <property type="entry name" value="High-affinity methionine permease"/>
    <property type="match status" value="1"/>
</dbReference>
<feature type="transmembrane region" description="Helical" evidence="6">
    <location>
        <begin position="349"/>
        <end position="368"/>
    </location>
</feature>
<protein>
    <recommendedName>
        <fullName evidence="9">High affinity methionine permease</fullName>
    </recommendedName>
</protein>
<accession>A0A9N9LGF5</accession>
<keyword evidence="3 6" id="KW-1133">Transmembrane helix</keyword>
<feature type="transmembrane region" description="Helical" evidence="6">
    <location>
        <begin position="430"/>
        <end position="449"/>
    </location>
</feature>
<dbReference type="PIRSF" id="PIRSF006060">
    <property type="entry name" value="AA_transporter"/>
    <property type="match status" value="1"/>
</dbReference>
<comment type="subcellular location">
    <subcellularLocation>
        <location evidence="1">Membrane</location>
        <topology evidence="1">Multi-pass membrane protein</topology>
    </subcellularLocation>
</comment>